<dbReference type="GO" id="GO:0005815">
    <property type="term" value="C:microtubule organizing center"/>
    <property type="evidence" value="ECO:0007669"/>
    <property type="project" value="TreeGrafter"/>
</dbReference>
<dbReference type="InterPro" id="IPR034085">
    <property type="entry name" value="TOG"/>
</dbReference>
<dbReference type="GeneID" id="106074348"/>
<proteinExistence type="predicted"/>
<dbReference type="Pfam" id="PF21041">
    <property type="entry name" value="XMAP215_CLASP_TOG"/>
    <property type="match status" value="1"/>
</dbReference>
<accession>A0A9W2YDA1</accession>
<feature type="domain" description="TOG" evidence="7">
    <location>
        <begin position="1274"/>
        <end position="1519"/>
    </location>
</feature>
<dbReference type="PROSITE" id="PS50077">
    <property type="entry name" value="HEAT_REPEAT"/>
    <property type="match status" value="1"/>
</dbReference>
<dbReference type="Pfam" id="PF12348">
    <property type="entry name" value="CLASP_N"/>
    <property type="match status" value="1"/>
</dbReference>
<dbReference type="OrthoDB" id="46159at2759"/>
<dbReference type="GO" id="GO:0072686">
    <property type="term" value="C:mitotic spindle"/>
    <property type="evidence" value="ECO:0007669"/>
    <property type="project" value="TreeGrafter"/>
</dbReference>
<dbReference type="RefSeq" id="XP_055860570.1">
    <property type="nucleotide sequence ID" value="XM_056004595.1"/>
</dbReference>
<evidence type="ECO:0000256" key="5">
    <source>
        <dbReference type="PROSITE-ProRule" id="PRU00103"/>
    </source>
</evidence>
<protein>
    <submittedName>
        <fullName evidence="9">CLIP-associating protein 1-like isoform X1</fullName>
    </submittedName>
</protein>
<dbReference type="GO" id="GO:0008017">
    <property type="term" value="F:microtubule binding"/>
    <property type="evidence" value="ECO:0007669"/>
    <property type="project" value="TreeGrafter"/>
</dbReference>
<keyword evidence="8" id="KW-1185">Reference proteome</keyword>
<evidence type="ECO:0000259" key="7">
    <source>
        <dbReference type="SMART" id="SM01349"/>
    </source>
</evidence>
<feature type="compositionally biased region" description="Polar residues" evidence="6">
    <location>
        <begin position="1147"/>
        <end position="1177"/>
    </location>
</feature>
<feature type="domain" description="TOG" evidence="7">
    <location>
        <begin position="1"/>
        <end position="228"/>
    </location>
</feature>
<feature type="region of interest" description="Disordered" evidence="6">
    <location>
        <begin position="1147"/>
        <end position="1187"/>
    </location>
</feature>
<dbReference type="GO" id="GO:0090307">
    <property type="term" value="P:mitotic spindle assembly"/>
    <property type="evidence" value="ECO:0007669"/>
    <property type="project" value="TreeGrafter"/>
</dbReference>
<feature type="compositionally biased region" description="Low complexity" evidence="6">
    <location>
        <begin position="758"/>
        <end position="771"/>
    </location>
</feature>
<organism evidence="8 9">
    <name type="scientific">Biomphalaria glabrata</name>
    <name type="common">Bloodfluke planorb</name>
    <name type="synonym">Freshwater snail</name>
    <dbReference type="NCBI Taxonomy" id="6526"/>
    <lineage>
        <taxon>Eukaryota</taxon>
        <taxon>Metazoa</taxon>
        <taxon>Spiralia</taxon>
        <taxon>Lophotrochozoa</taxon>
        <taxon>Mollusca</taxon>
        <taxon>Gastropoda</taxon>
        <taxon>Heterobranchia</taxon>
        <taxon>Euthyneura</taxon>
        <taxon>Panpulmonata</taxon>
        <taxon>Hygrophila</taxon>
        <taxon>Lymnaeoidea</taxon>
        <taxon>Planorbidae</taxon>
        <taxon>Biomphalaria</taxon>
    </lineage>
</organism>
<dbReference type="InterPro" id="IPR016024">
    <property type="entry name" value="ARM-type_fold"/>
</dbReference>
<dbReference type="InterPro" id="IPR021133">
    <property type="entry name" value="HEAT_type_2"/>
</dbReference>
<feature type="region of interest" description="Disordered" evidence="6">
    <location>
        <begin position="534"/>
        <end position="602"/>
    </location>
</feature>
<keyword evidence="2" id="KW-0963">Cytoplasm</keyword>
<dbReference type="GO" id="GO:1902903">
    <property type="term" value="P:regulation of supramolecular fiber organization"/>
    <property type="evidence" value="ECO:0007669"/>
    <property type="project" value="UniProtKB-ARBA"/>
</dbReference>
<feature type="compositionally biased region" description="Polar residues" evidence="6">
    <location>
        <begin position="696"/>
        <end position="713"/>
    </location>
</feature>
<dbReference type="OMA" id="KMRHNWL"/>
<name>A0A9W2YDA1_BIOGL</name>
<feature type="domain" description="TOG" evidence="7">
    <location>
        <begin position="912"/>
        <end position="1149"/>
    </location>
</feature>
<feature type="domain" description="TOG" evidence="7">
    <location>
        <begin position="311"/>
        <end position="547"/>
    </location>
</feature>
<dbReference type="Proteomes" id="UP001165740">
    <property type="component" value="Chromosome 11"/>
</dbReference>
<dbReference type="GO" id="GO:0040001">
    <property type="term" value="P:establishment of mitotic spindle localization"/>
    <property type="evidence" value="ECO:0007669"/>
    <property type="project" value="TreeGrafter"/>
</dbReference>
<evidence type="ECO:0000256" key="3">
    <source>
        <dbReference type="ARBA" id="ARBA00022737"/>
    </source>
</evidence>
<keyword evidence="4" id="KW-0206">Cytoskeleton</keyword>
<dbReference type="PANTHER" id="PTHR21567">
    <property type="entry name" value="CLASP"/>
    <property type="match status" value="1"/>
</dbReference>
<evidence type="ECO:0000256" key="1">
    <source>
        <dbReference type="ARBA" id="ARBA00004245"/>
    </source>
</evidence>
<feature type="repeat" description="HEAT" evidence="5">
    <location>
        <begin position="164"/>
        <end position="202"/>
    </location>
</feature>
<feature type="compositionally biased region" description="Low complexity" evidence="6">
    <location>
        <begin position="732"/>
        <end position="743"/>
    </location>
</feature>
<feature type="compositionally biased region" description="Low complexity" evidence="6">
    <location>
        <begin position="820"/>
        <end position="831"/>
    </location>
</feature>
<dbReference type="GO" id="GO:0005876">
    <property type="term" value="C:spindle microtubule"/>
    <property type="evidence" value="ECO:0007669"/>
    <property type="project" value="TreeGrafter"/>
</dbReference>
<feature type="region of interest" description="Disordered" evidence="6">
    <location>
        <begin position="758"/>
        <end position="913"/>
    </location>
</feature>
<comment type="subcellular location">
    <subcellularLocation>
        <location evidence="1">Cytoplasm</location>
        <location evidence="1">Cytoskeleton</location>
    </subcellularLocation>
</comment>
<evidence type="ECO:0000313" key="9">
    <source>
        <dbReference type="RefSeq" id="XP_055860570.1"/>
    </source>
</evidence>
<sequence length="1519" mass="169160">MSSLDDFIDGVTSQDTKKRLQTHADLIPFLSDPHSSLECQDFNVDQLIEGLAGWVKSSNFKVSLNGLEVLCLMVDRMGENFKPHVTTVLPAVIDRLGDSKDQVRDMAQQLLLKLMMPASTPQYVFDRLGPAFSHKLWHVKEGILLTLQNTINRYGARCLLLSKIVPDICKLLDDPSPQVREAATNALVEIYRHVGEKVRHDLKKIGLSQQRMNVLNSKFEELKLSGNMLPTADVAPSRSSSHNDEPEFDFIKPTSGKPVQRKHSSASSGGPRRISSSTSETKRKRSASAGGSGAVDEELFIKSFEDVSPVKIFSSRDVQEQMMKIKDALNDVNLTWEKRIDHIKLLRSLLMAGAADYDDFFQSLRTLESAFILVVKDLRSQVVREGCVTIAYLSQQLGTKFDHFAESVLPSLMNLIPNSAKVMSTSGIVCIRFIMQFVHTSRLIPIITSNLTSKSNVIRRYSLEFVNQILHSWPTHCLEKHIALLQDAIKRGINDADSEARAHSRKAFWGFADHFKSQADALLLSLDPSKQKMLQGEVSNSSSSSSLNGDIKPRSRSRAASEERSGYGYSPGIAMGVSGMPQRISSSKSDAGDADVDSDIDPKTRKDVNIITPRARTYSNTSNGSSGYYTNHNQYYNTIGHNRHRVASSAGVTLGTPTSAGQSAALLRSSSATDVNNMKTPKPRATLLSAARMAKGSTNSLPRQKSSTSSVSSAYDFLTPERSQPSKSRIGVSQSQRRSSFSVSSSSDILLRVQFNSNANSRSNSPSSARRQLAYAKQTPARVDTGLGPKRTRIPGSHSTGTSREASPARSFKGQERRLSGSSKLSSSGRKTPVLSQKTLRQGPEIEDALQDALSKSSRKRYDQYDSDDAASETSSVCSERSHSSYGGRTSEPSTKERTNQKTRGRTRSFTSGYGVTEDMHSILAQLGSSSHLDRKDGLLSLQHLLRSNRSLSRVELKKVSEMFTRMFHDPHSKVFSVFLDTLIELVYLQSGELGDWLHILLPRLLTKAGGEMLGSVANKVQKALDVIRDCFPFDHQFNTLSKFIIDQSQGPNLKVRVSVLNYLHSLIISMDPSDFVNTMDARLAVSKVISWTMEPRNADVRKASQSVLIALFNLNPAEFSLLLSELPKTFQDGATRILHSHIRAANESTSDVLSPRNVASPQGQNRSRPPSRTSQGHPDDFETENLNPEDIFNSIKKTSADIQSLSINSKLEPYDDVKKEFTSQDSGIQDLRMDSPDGLDHKRAFFNYSQKSAGVIGSATTTLPGGFYNKHEADMSREEVGKILCDIREELANQNERVEQRKNAMLCLQNLVDKGCVTKDLLEEHFKSLLSLLLETLGDQNGDVKVLALKCLQKMLQQFPKYFESFAELTILRVLELHKDDTYRDYTVRTDIKVPYAASEVEDTLVQALPPEQNFRILTPIIQKMEYHMACGAIQMMTKVVEKMPKDVLEASLPHLIPGLFKNFEHKESPVRKASCFCLVAIYLRVEEAMRPFMETLNSHRMKLLNLYIKKRKQEEGK</sequence>
<dbReference type="InterPro" id="IPR011989">
    <property type="entry name" value="ARM-like"/>
</dbReference>
<dbReference type="PANTHER" id="PTHR21567:SF9">
    <property type="entry name" value="CLIP-ASSOCIATING PROTEIN"/>
    <property type="match status" value="1"/>
</dbReference>
<dbReference type="GO" id="GO:0045180">
    <property type="term" value="C:basal cortex"/>
    <property type="evidence" value="ECO:0007669"/>
    <property type="project" value="TreeGrafter"/>
</dbReference>
<dbReference type="SMART" id="SM01349">
    <property type="entry name" value="TOG"/>
    <property type="match status" value="4"/>
</dbReference>
<evidence type="ECO:0000256" key="6">
    <source>
        <dbReference type="SAM" id="MobiDB-lite"/>
    </source>
</evidence>
<dbReference type="InterPro" id="IPR024395">
    <property type="entry name" value="CLASP_N_dom"/>
</dbReference>
<dbReference type="GO" id="GO:0005881">
    <property type="term" value="C:cytoplasmic microtubule"/>
    <property type="evidence" value="ECO:0007669"/>
    <property type="project" value="TreeGrafter"/>
</dbReference>
<evidence type="ECO:0000256" key="2">
    <source>
        <dbReference type="ARBA" id="ARBA00022490"/>
    </source>
</evidence>
<dbReference type="SUPFAM" id="SSF48371">
    <property type="entry name" value="ARM repeat"/>
    <property type="match status" value="2"/>
</dbReference>
<gene>
    <name evidence="9" type="primary">LOC106074348</name>
</gene>
<feature type="compositionally biased region" description="Polar residues" evidence="6">
    <location>
        <begin position="872"/>
        <end position="893"/>
    </location>
</feature>
<dbReference type="Gene3D" id="1.25.10.10">
    <property type="entry name" value="Leucine-rich Repeat Variant"/>
    <property type="match status" value="4"/>
</dbReference>
<dbReference type="GO" id="GO:0031110">
    <property type="term" value="P:regulation of microtubule polymerization or depolymerization"/>
    <property type="evidence" value="ECO:0007669"/>
    <property type="project" value="UniProtKB-ARBA"/>
</dbReference>
<reference evidence="9" key="1">
    <citation type="submission" date="2025-08" db="UniProtKB">
        <authorList>
            <consortium name="RefSeq"/>
        </authorList>
    </citation>
    <scope>IDENTIFICATION</scope>
</reference>
<dbReference type="GO" id="GO:0000776">
    <property type="term" value="C:kinetochore"/>
    <property type="evidence" value="ECO:0007669"/>
    <property type="project" value="TreeGrafter"/>
</dbReference>
<feature type="region of interest" description="Disordered" evidence="6">
    <location>
        <begin position="233"/>
        <end position="290"/>
    </location>
</feature>
<evidence type="ECO:0000256" key="4">
    <source>
        <dbReference type="ARBA" id="ARBA00023212"/>
    </source>
</evidence>
<keyword evidence="3" id="KW-0677">Repeat</keyword>
<dbReference type="InterPro" id="IPR048491">
    <property type="entry name" value="XMAP215_CLASP_TOG"/>
</dbReference>
<evidence type="ECO:0000313" key="8">
    <source>
        <dbReference type="Proteomes" id="UP001165740"/>
    </source>
</evidence>
<feature type="region of interest" description="Disordered" evidence="6">
    <location>
        <begin position="693"/>
        <end position="743"/>
    </location>
</feature>